<comment type="caution">
    <text evidence="1">The sequence shown here is derived from an EMBL/GenBank/DDBJ whole genome shotgun (WGS) entry which is preliminary data.</text>
</comment>
<dbReference type="AlphaFoldDB" id="A0A1G1YQU6"/>
<dbReference type="Proteomes" id="UP000176512">
    <property type="component" value="Unassembled WGS sequence"/>
</dbReference>
<evidence type="ECO:0000313" key="1">
    <source>
        <dbReference type="EMBL" id="OGY54723.1"/>
    </source>
</evidence>
<proteinExistence type="predicted"/>
<name>A0A1G1YQU6_9BACT</name>
<dbReference type="Pfam" id="PF13177">
    <property type="entry name" value="DNA_pol3_delta2"/>
    <property type="match status" value="1"/>
</dbReference>
<dbReference type="GO" id="GO:0006261">
    <property type="term" value="P:DNA-templated DNA replication"/>
    <property type="evidence" value="ECO:0007669"/>
    <property type="project" value="TreeGrafter"/>
</dbReference>
<dbReference type="InterPro" id="IPR027417">
    <property type="entry name" value="P-loop_NTPase"/>
</dbReference>
<organism evidence="1 2">
    <name type="scientific">Candidatus Buchananbacteria bacterium RIFCSPLOWO2_01_FULL_46_12</name>
    <dbReference type="NCBI Taxonomy" id="1797546"/>
    <lineage>
        <taxon>Bacteria</taxon>
        <taxon>Candidatus Buchananiibacteriota</taxon>
    </lineage>
</organism>
<reference evidence="1 2" key="1">
    <citation type="journal article" date="2016" name="Nat. Commun.">
        <title>Thousands of microbial genomes shed light on interconnected biogeochemical processes in an aquifer system.</title>
        <authorList>
            <person name="Anantharaman K."/>
            <person name="Brown C.T."/>
            <person name="Hug L.A."/>
            <person name="Sharon I."/>
            <person name="Castelle C.J."/>
            <person name="Probst A.J."/>
            <person name="Thomas B.C."/>
            <person name="Singh A."/>
            <person name="Wilkins M.J."/>
            <person name="Karaoz U."/>
            <person name="Brodie E.L."/>
            <person name="Williams K.H."/>
            <person name="Hubbard S.S."/>
            <person name="Banfield J.F."/>
        </authorList>
    </citation>
    <scope>NUCLEOTIDE SEQUENCE [LARGE SCALE GENOMIC DNA]</scope>
</reference>
<protein>
    <recommendedName>
        <fullName evidence="3">DNA polymerase III subunit delta</fullName>
    </recommendedName>
</protein>
<dbReference type="SUPFAM" id="SSF52540">
    <property type="entry name" value="P-loop containing nucleoside triphosphate hydrolases"/>
    <property type="match status" value="1"/>
</dbReference>
<dbReference type="InterPro" id="IPR050238">
    <property type="entry name" value="DNA_Rep/Repair_Clamp_Loader"/>
</dbReference>
<dbReference type="EMBL" id="MHIP01000026">
    <property type="protein sequence ID" value="OGY54723.1"/>
    <property type="molecule type" value="Genomic_DNA"/>
</dbReference>
<sequence length="259" mass="29554">MRYETHWEFLKNSALLGKLSHAYLFSGNDEEGQQRLALQFSQLLNCESGAEKKPCGACSSCKGMRERTHPDAVWVSEAREIPISAIRNLRQHFSLSSWQSSFKIAVIERAHLMNMEAQSALLKLLEEPRKNVLLLLLCEYPALLLDTIRSRTQEMRWYAFSETAQESLKGTGELRRLGSSLLQERFDYAKKAAETSEDAAQILEGWLRVKRDVLLKAVQSAKDVARNMHMVQTMQEMLQVVKTTNVTPRLALDQVLVEL</sequence>
<accession>A0A1G1YQU6</accession>
<gene>
    <name evidence="1" type="ORF">A3A24_02720</name>
</gene>
<dbReference type="PANTHER" id="PTHR11669:SF8">
    <property type="entry name" value="DNA POLYMERASE III SUBUNIT DELTA"/>
    <property type="match status" value="1"/>
</dbReference>
<dbReference type="Gene3D" id="3.40.50.300">
    <property type="entry name" value="P-loop containing nucleotide triphosphate hydrolases"/>
    <property type="match status" value="1"/>
</dbReference>
<evidence type="ECO:0000313" key="2">
    <source>
        <dbReference type="Proteomes" id="UP000176512"/>
    </source>
</evidence>
<dbReference type="PANTHER" id="PTHR11669">
    <property type="entry name" value="REPLICATION FACTOR C / DNA POLYMERASE III GAMMA-TAU SUBUNIT"/>
    <property type="match status" value="1"/>
</dbReference>
<evidence type="ECO:0008006" key="3">
    <source>
        <dbReference type="Google" id="ProtNLM"/>
    </source>
</evidence>